<organism evidence="9 10">
    <name type="scientific">Cryptococcus deuterogattii (strain R265)</name>
    <name type="common">Cryptococcus gattii VGII (strain R265)</name>
    <dbReference type="NCBI Taxonomy" id="294750"/>
    <lineage>
        <taxon>Eukaryota</taxon>
        <taxon>Fungi</taxon>
        <taxon>Dikarya</taxon>
        <taxon>Basidiomycota</taxon>
        <taxon>Agaricomycotina</taxon>
        <taxon>Tremellomycetes</taxon>
        <taxon>Tremellales</taxon>
        <taxon>Cryptococcaceae</taxon>
        <taxon>Cryptococcus</taxon>
        <taxon>Cryptococcus gattii species complex</taxon>
    </lineage>
</organism>
<sequence>MPAIARQLVARGYATAAAAVKAPLQLNSLTGTYATSTYLAALKKSPKDLEALAKDVEAFDKKIKDDAKLAAFIQNPTLSASERSAALSSVVPSGASPILSNLLSVLSENGRLSSAPKVFADFNSLMAAYRGELEVVVTSAEPLDSKSLNRLEKALKSTEIAQGKTLKVANRVNASVLGGLLVDFGDKTIDLSASSKVNRFNAALTQGV</sequence>
<accession>A0A095D0B4</accession>
<dbReference type="Gene3D" id="1.10.520.20">
    <property type="entry name" value="N-terminal domain of the delta subunit of the F1F0-ATP synthase"/>
    <property type="match status" value="1"/>
</dbReference>
<dbReference type="GeneID" id="88176995"/>
<keyword evidence="8" id="KW-0066">ATP synthesis</keyword>
<dbReference type="STRING" id="294750.A0A095D0B4"/>
<keyword evidence="6" id="KW-0406">Ion transport</keyword>
<dbReference type="KEGG" id="cdeu:CNBG_0774"/>
<keyword evidence="4" id="KW-0813">Transport</keyword>
<dbReference type="HAMAP" id="MF_01416">
    <property type="entry name" value="ATP_synth_delta_bact"/>
    <property type="match status" value="1"/>
</dbReference>
<dbReference type="GO" id="GO:0016020">
    <property type="term" value="C:membrane"/>
    <property type="evidence" value="ECO:0007669"/>
    <property type="project" value="UniProtKB-SubCell"/>
</dbReference>
<reference evidence="9 10" key="2">
    <citation type="journal article" date="2018" name="Proc. Natl. Acad. Sci.">
        <title>RNAi is a critical determinant of centromere evolution in closely related fungi.</title>
        <authorList>
            <person name="Yadav V."/>
            <person name="Sun S."/>
            <person name="Billmyre R.B."/>
            <person name="Thimmappa B.C."/>
            <person name="Shea T."/>
            <person name="Lintner R."/>
            <person name="Bakkeren G."/>
            <person name="Cuomo C.A."/>
            <person name="Heitman J."/>
            <person name="Sanyal K."/>
        </authorList>
    </citation>
    <scope>NUCLEOTIDE SEQUENCE [LARGE SCALE GENOMIC DNA]</scope>
    <source>
        <strain evidence="9 10">R265</strain>
    </source>
</reference>
<dbReference type="VEuPathDB" id="FungiDB:CNBG_0774"/>
<dbReference type="PANTHER" id="PTHR11910">
    <property type="entry name" value="ATP SYNTHASE DELTA CHAIN"/>
    <property type="match status" value="1"/>
</dbReference>
<evidence type="ECO:0000256" key="1">
    <source>
        <dbReference type="ARBA" id="ARBA00004370"/>
    </source>
</evidence>
<keyword evidence="7" id="KW-0472">Membrane</keyword>
<dbReference type="Proteomes" id="UP000029445">
    <property type="component" value="Chromosome 2"/>
</dbReference>
<dbReference type="OMA" id="MVDNIQD"/>
<evidence type="ECO:0000313" key="9">
    <source>
        <dbReference type="EMBL" id="KGB74936.2"/>
    </source>
</evidence>
<dbReference type="EMBL" id="CP025760">
    <property type="protein sequence ID" value="KGB74936.2"/>
    <property type="molecule type" value="Genomic_DNA"/>
</dbReference>
<evidence type="ECO:0000256" key="3">
    <source>
        <dbReference type="ARBA" id="ARBA00014723"/>
    </source>
</evidence>
<dbReference type="NCBIfam" id="TIGR01145">
    <property type="entry name" value="ATP_synt_delta"/>
    <property type="match status" value="1"/>
</dbReference>
<evidence type="ECO:0000256" key="6">
    <source>
        <dbReference type="ARBA" id="ARBA00023065"/>
    </source>
</evidence>
<protein>
    <recommendedName>
        <fullName evidence="3">ATP synthase subunit 5, mitochondrial</fullName>
    </recommendedName>
</protein>
<evidence type="ECO:0000256" key="8">
    <source>
        <dbReference type="ARBA" id="ARBA00023310"/>
    </source>
</evidence>
<dbReference type="Pfam" id="PF00213">
    <property type="entry name" value="OSCP"/>
    <property type="match status" value="1"/>
</dbReference>
<dbReference type="AlphaFoldDB" id="A0A095D0B4"/>
<keyword evidence="5" id="KW-0375">Hydrogen ion transport</keyword>
<dbReference type="GO" id="GO:0046933">
    <property type="term" value="F:proton-transporting ATP synthase activity, rotational mechanism"/>
    <property type="evidence" value="ECO:0007669"/>
    <property type="project" value="InterPro"/>
</dbReference>
<comment type="similarity">
    <text evidence="2">Belongs to the ATPase delta chain family.</text>
</comment>
<gene>
    <name evidence="9" type="ORF">CNBG_0774</name>
</gene>
<proteinExistence type="inferred from homology"/>
<keyword evidence="10" id="KW-1185">Reference proteome</keyword>
<evidence type="ECO:0000256" key="7">
    <source>
        <dbReference type="ARBA" id="ARBA00023136"/>
    </source>
</evidence>
<dbReference type="InterPro" id="IPR026015">
    <property type="entry name" value="ATP_synth_OSCP/delta_N_sf"/>
</dbReference>
<dbReference type="OrthoDB" id="1262810at2759"/>
<dbReference type="RefSeq" id="XP_062880911.1">
    <property type="nucleotide sequence ID" value="XM_063024841.1"/>
</dbReference>
<evidence type="ECO:0000313" key="10">
    <source>
        <dbReference type="Proteomes" id="UP000029445"/>
    </source>
</evidence>
<dbReference type="HOGENOM" id="CLU_085114_0_0_1"/>
<dbReference type="PRINTS" id="PR00125">
    <property type="entry name" value="ATPASEDELTA"/>
</dbReference>
<evidence type="ECO:0000256" key="4">
    <source>
        <dbReference type="ARBA" id="ARBA00022448"/>
    </source>
</evidence>
<dbReference type="InterPro" id="IPR000711">
    <property type="entry name" value="ATPase_OSCP/dsu"/>
</dbReference>
<reference evidence="9 10" key="1">
    <citation type="journal article" date="2011" name="MBio">
        <title>Genome variation in Cryptococcus gattii, an emerging pathogen of immunocompetent hosts.</title>
        <authorList>
            <person name="D'Souza C.A."/>
            <person name="Kronstad J.W."/>
            <person name="Taylor G."/>
            <person name="Warren R."/>
            <person name="Yuen M."/>
            <person name="Hu G."/>
            <person name="Jung W.H."/>
            <person name="Sham A."/>
            <person name="Kidd S.E."/>
            <person name="Tangen K."/>
            <person name="Lee N."/>
            <person name="Zeilmaker T."/>
            <person name="Sawkins J."/>
            <person name="McVicker G."/>
            <person name="Shah S."/>
            <person name="Gnerre S."/>
            <person name="Griggs A."/>
            <person name="Zeng Q."/>
            <person name="Bartlett K."/>
            <person name="Li W."/>
            <person name="Wang X."/>
            <person name="Heitman J."/>
            <person name="Stajich J.E."/>
            <person name="Fraser J.A."/>
            <person name="Meyer W."/>
            <person name="Carter D."/>
            <person name="Schein J."/>
            <person name="Krzywinski M."/>
            <person name="Kwon-Chung K.J."/>
            <person name="Varma A."/>
            <person name="Wang J."/>
            <person name="Brunham R."/>
            <person name="Fyfe M."/>
            <person name="Ouellette B.F."/>
            <person name="Siddiqui A."/>
            <person name="Marra M."/>
            <person name="Jones S."/>
            <person name="Holt R."/>
            <person name="Birren B.W."/>
            <person name="Galagan J.E."/>
            <person name="Cuomo C.A."/>
        </authorList>
    </citation>
    <scope>NUCLEOTIDE SEQUENCE [LARGE SCALE GENOMIC DNA]</scope>
    <source>
        <strain evidence="9 10">R265</strain>
    </source>
</reference>
<evidence type="ECO:0000256" key="5">
    <source>
        <dbReference type="ARBA" id="ARBA00022781"/>
    </source>
</evidence>
<comment type="subcellular location">
    <subcellularLocation>
        <location evidence="1">Membrane</location>
    </subcellularLocation>
</comment>
<dbReference type="SUPFAM" id="SSF47928">
    <property type="entry name" value="N-terminal domain of the delta subunit of the F1F0-ATP synthase"/>
    <property type="match status" value="1"/>
</dbReference>
<name>A0A095D0B4_CRYD2</name>
<evidence type="ECO:0000256" key="2">
    <source>
        <dbReference type="ARBA" id="ARBA00007046"/>
    </source>
</evidence>